<comment type="similarity">
    <text evidence="1">Belongs to the phosphohexose mutase family.</text>
</comment>
<evidence type="ECO:0000313" key="3">
    <source>
        <dbReference type="EMBL" id="KKL11525.1"/>
    </source>
</evidence>
<name>A0A0F9AQ14_9ZZZZ</name>
<dbReference type="Gene3D" id="3.90.550.10">
    <property type="entry name" value="Spore Coat Polysaccharide Biosynthesis Protein SpsA, Chain A"/>
    <property type="match status" value="1"/>
</dbReference>
<dbReference type="GO" id="GO:0005975">
    <property type="term" value="P:carbohydrate metabolic process"/>
    <property type="evidence" value="ECO:0007669"/>
    <property type="project" value="InterPro"/>
</dbReference>
<dbReference type="Gene3D" id="3.40.120.10">
    <property type="entry name" value="Alpha-D-Glucose-1,6-Bisphosphate, subunit A, domain 3"/>
    <property type="match status" value="1"/>
</dbReference>
<dbReference type="GO" id="GO:0016868">
    <property type="term" value="F:intramolecular phosphotransferase activity"/>
    <property type="evidence" value="ECO:0007669"/>
    <property type="project" value="InterPro"/>
</dbReference>
<dbReference type="Pfam" id="PF02878">
    <property type="entry name" value="PGM_PMM_I"/>
    <property type="match status" value="1"/>
</dbReference>
<dbReference type="InterPro" id="IPR029044">
    <property type="entry name" value="Nucleotide-diphossugar_trans"/>
</dbReference>
<feature type="domain" description="Alpha-D-phosphohexomutase alpha/beta/alpha" evidence="2">
    <location>
        <begin position="53"/>
        <end position="110"/>
    </location>
</feature>
<dbReference type="InterPro" id="IPR016055">
    <property type="entry name" value="A-D-PHexomutase_a/b/a-I/II/III"/>
</dbReference>
<gene>
    <name evidence="3" type="ORF">LCGC14_2544940</name>
</gene>
<protein>
    <recommendedName>
        <fullName evidence="2">Alpha-D-phosphohexomutase alpha/beta/alpha domain-containing protein</fullName>
    </recommendedName>
</protein>
<comment type="caution">
    <text evidence="3">The sequence shown here is derived from an EMBL/GenBank/DDBJ whole genome shotgun (WGS) entry which is preliminary data.</text>
</comment>
<sequence length="143" mass="16156">MGSQTVSLVIIALNEEKNIRRVIERHKKYFNEVLIALDSRTSVSDKTWQIANDAGVIPTPTLALATREFDAGAMITASHNPPEYNGIKLLNPDGSAFDSCQRQQIEEMILDDFLSVALWDKIKSSSIYDRAVERHIKHILQDF</sequence>
<dbReference type="EMBL" id="LAZR01041617">
    <property type="protein sequence ID" value="KKL11525.1"/>
    <property type="molecule type" value="Genomic_DNA"/>
</dbReference>
<evidence type="ECO:0000259" key="2">
    <source>
        <dbReference type="Pfam" id="PF02878"/>
    </source>
</evidence>
<dbReference type="InterPro" id="IPR005844">
    <property type="entry name" value="A-D-PHexomutase_a/b/a-I"/>
</dbReference>
<organism evidence="3">
    <name type="scientific">marine sediment metagenome</name>
    <dbReference type="NCBI Taxonomy" id="412755"/>
    <lineage>
        <taxon>unclassified sequences</taxon>
        <taxon>metagenomes</taxon>
        <taxon>ecological metagenomes</taxon>
    </lineage>
</organism>
<feature type="non-terminal residue" evidence="3">
    <location>
        <position position="143"/>
    </location>
</feature>
<accession>A0A0F9AQ14</accession>
<reference evidence="3" key="1">
    <citation type="journal article" date="2015" name="Nature">
        <title>Complex archaea that bridge the gap between prokaryotes and eukaryotes.</title>
        <authorList>
            <person name="Spang A."/>
            <person name="Saw J.H."/>
            <person name="Jorgensen S.L."/>
            <person name="Zaremba-Niedzwiedzka K."/>
            <person name="Martijn J."/>
            <person name="Lind A.E."/>
            <person name="van Eijk R."/>
            <person name="Schleper C."/>
            <person name="Guy L."/>
            <person name="Ettema T.J."/>
        </authorList>
    </citation>
    <scope>NUCLEOTIDE SEQUENCE</scope>
</reference>
<dbReference type="SUPFAM" id="SSF53738">
    <property type="entry name" value="Phosphoglucomutase, first 3 domains"/>
    <property type="match status" value="1"/>
</dbReference>
<proteinExistence type="inferred from homology"/>
<dbReference type="AlphaFoldDB" id="A0A0F9AQ14"/>
<evidence type="ECO:0000256" key="1">
    <source>
        <dbReference type="ARBA" id="ARBA00010231"/>
    </source>
</evidence>